<evidence type="ECO:0000313" key="2">
    <source>
        <dbReference type="EMBL" id="MEF2155032.1"/>
    </source>
</evidence>
<organism evidence="2 3">
    <name type="scientific">Aquilutibacter rugosus</name>
    <dbReference type="NCBI Taxonomy" id="3115820"/>
    <lineage>
        <taxon>Bacteria</taxon>
        <taxon>Pseudomonadati</taxon>
        <taxon>Pseudomonadota</taxon>
        <taxon>Gammaproteobacteria</taxon>
        <taxon>Lysobacterales</taxon>
        <taxon>Lysobacteraceae</taxon>
        <taxon>Aquilutibacter</taxon>
    </lineage>
</organism>
<dbReference type="InterPro" id="IPR034074">
    <property type="entry name" value="Y4bN_pept_dom"/>
</dbReference>
<dbReference type="SUPFAM" id="SSF52743">
    <property type="entry name" value="Subtilisin-like"/>
    <property type="match status" value="1"/>
</dbReference>
<proteinExistence type="predicted"/>
<gene>
    <name evidence="2" type="ORF">V3390_02100</name>
</gene>
<evidence type="ECO:0000313" key="3">
    <source>
        <dbReference type="Proteomes" id="UP001356170"/>
    </source>
</evidence>
<evidence type="ECO:0000259" key="1">
    <source>
        <dbReference type="Pfam" id="PF00082"/>
    </source>
</evidence>
<reference evidence="2 3" key="1">
    <citation type="submission" date="2024-01" db="EMBL/GenBank/DDBJ databases">
        <title>Novel species of the genus Luteimonas isolated from rivers.</title>
        <authorList>
            <person name="Lu H."/>
        </authorList>
    </citation>
    <scope>NUCLEOTIDE SEQUENCE [LARGE SCALE GENOMIC DNA]</scope>
    <source>
        <strain evidence="2 3">FXH3W</strain>
    </source>
</reference>
<comment type="caution">
    <text evidence="2">The sequence shown here is derived from an EMBL/GenBank/DDBJ whole genome shotgun (WGS) entry which is preliminary data.</text>
</comment>
<dbReference type="InterPro" id="IPR000209">
    <property type="entry name" value="Peptidase_S8/S53_dom"/>
</dbReference>
<dbReference type="EMBL" id="JAZHBO010000001">
    <property type="protein sequence ID" value="MEF2155032.1"/>
    <property type="molecule type" value="Genomic_DNA"/>
</dbReference>
<name>A0ABU7UZN7_9GAMM</name>
<dbReference type="RefSeq" id="WP_331703175.1">
    <property type="nucleotide sequence ID" value="NZ_JAZHBO010000001.1"/>
</dbReference>
<protein>
    <submittedName>
        <fullName evidence="2">S8 family peptidase</fullName>
    </submittedName>
</protein>
<dbReference type="CDD" id="cd04847">
    <property type="entry name" value="Peptidases_S8_Subtilisin_like_2"/>
    <property type="match status" value="1"/>
</dbReference>
<feature type="domain" description="Peptidase S8/S53" evidence="1">
    <location>
        <begin position="271"/>
        <end position="544"/>
    </location>
</feature>
<dbReference type="Pfam" id="PF00082">
    <property type="entry name" value="Peptidase_S8"/>
    <property type="match status" value="1"/>
</dbReference>
<keyword evidence="3" id="KW-1185">Reference proteome</keyword>
<dbReference type="Gene3D" id="3.40.50.200">
    <property type="entry name" value="Peptidase S8/S53 domain"/>
    <property type="match status" value="1"/>
</dbReference>
<dbReference type="Proteomes" id="UP001356170">
    <property type="component" value="Unassembled WGS sequence"/>
</dbReference>
<accession>A0ABU7UZN7</accession>
<sequence length="737" mass="79994">MSNYLIGKAELLTYPIKAPTRDSPGKAHPYSLNEVKGWLIPELHKSNEYFSALTAREAPNDVAVIKLTLHPAYIAKSYFPRALLGQTGLVAVGSKTVRITPRKRSSTRMPESVDTTQLLIAGRRAHLRALPAFTEQLMEGTQEALDFAEIEEISPMTEADRLKPPIGESEVFEVGLHLLPGQSSRHALGDFLVHAHACEFAVNEQYLFEAGALVFVAVEGSASNLAALARYSLARVVREMPKLRGVRPTQRGATIAVPFSLPPAEPLSLEPKVAVLDGGLPANHVLQPFVRKYFESDVTAQSVPGYIEHGLGVTSALLFGPIAPGSTAEQPYALVDHHRVLDAESNQEDPYELYRTLGHVETVLLSRQYQFINLSLGPDLPFEDTDIHAWTAVIDNLLSDGETLLAVAAGNNGERDELTGLNRIQVPADGVNTLAVGAADSASQQWNRASYSAMGPGRVPGRRKPDLVAFGGSGNEYFHHAAPGTVPALTANLGTSFAAPLALRSAVGIRAALGSDIYPLTARAILLHTCEFGEHHDKDHVGWGRVPTDLQALIACDNHSARIIYQGKLAPGKFLRAPLPLPDQILTGSVNVRATFCFASPTDPQDASAYTKAGLTVTFRPHEEKKKEGAQHAQTFSLFPSSEWRDEAELRADLGKWETVLHGEHTFRGTSLLRPIFDIHYNARDAGAPTSHAESIPYALIVTVSAPKFANIHQAILDAHEVLQVIEPKVRVRLHGS</sequence>
<dbReference type="InterPro" id="IPR036852">
    <property type="entry name" value="Peptidase_S8/S53_dom_sf"/>
</dbReference>